<evidence type="ECO:0000313" key="3">
    <source>
        <dbReference type="Proteomes" id="UP000837801"/>
    </source>
</evidence>
<evidence type="ECO:0000256" key="1">
    <source>
        <dbReference type="SAM" id="MobiDB-lite"/>
    </source>
</evidence>
<dbReference type="OrthoDB" id="4017073at2759"/>
<organism evidence="2 3">
    <name type="scientific">[Candida] railenensis</name>
    <dbReference type="NCBI Taxonomy" id="45579"/>
    <lineage>
        <taxon>Eukaryota</taxon>
        <taxon>Fungi</taxon>
        <taxon>Dikarya</taxon>
        <taxon>Ascomycota</taxon>
        <taxon>Saccharomycotina</taxon>
        <taxon>Pichiomycetes</taxon>
        <taxon>Debaryomycetaceae</taxon>
        <taxon>Kurtzmaniella</taxon>
    </lineage>
</organism>
<dbReference type="AlphaFoldDB" id="A0A9P0QQT2"/>
<reference evidence="2" key="1">
    <citation type="submission" date="2022-03" db="EMBL/GenBank/DDBJ databases">
        <authorList>
            <person name="Legras J.-L."/>
            <person name="Devillers H."/>
            <person name="Grondin C."/>
        </authorList>
    </citation>
    <scope>NUCLEOTIDE SEQUENCE</scope>
    <source>
        <strain evidence="2">CLIB 1423</strain>
    </source>
</reference>
<name>A0A9P0QQT2_9ASCO</name>
<feature type="compositionally biased region" description="Basic and acidic residues" evidence="1">
    <location>
        <begin position="26"/>
        <end position="40"/>
    </location>
</feature>
<evidence type="ECO:0000313" key="2">
    <source>
        <dbReference type="EMBL" id="CAH2352873.1"/>
    </source>
</evidence>
<accession>A0A9P0QQT2</accession>
<comment type="caution">
    <text evidence="2">The sequence shown here is derived from an EMBL/GenBank/DDBJ whole genome shotgun (WGS) entry which is preliminary data.</text>
</comment>
<keyword evidence="3" id="KW-1185">Reference proteome</keyword>
<dbReference type="EMBL" id="CAKXYY010000008">
    <property type="protein sequence ID" value="CAH2352873.1"/>
    <property type="molecule type" value="Genomic_DNA"/>
</dbReference>
<protein>
    <submittedName>
        <fullName evidence="2">Uncharacterized protein</fullName>
    </submittedName>
</protein>
<sequence>MNEIDPQDPILNWQIYSTEFDLHRELSQVTKRGSDSKPQEGAESGAAKDGTLGRSKPSLESDSEPTSQAYQPADIDLSDLDSAYDEFMRNLTPCSSMCTMTSQVVNSIPYSERALDRIFNRNLHTEQNEDEETDIDASVTSTSTAADACATYSNTKIELLRSSTGERYVLTLNDLVDYVHKELYEEIEQYKITRDKVLQSLTVNHLLIYILNHDRSENLHYIDQVRLFHLGRSYKADRGISDPRYFTSQYFLKDLNLRSSPCFHLFIGEHEADTQSEYYPSTAKKMLLKSFVWREIVRPVNVSSTYAEALMVKLKRVKSNMRMPTSTISESDKYSQQVNRAHAKSRIKIRIHLRKVLGELSHKVQRA</sequence>
<proteinExistence type="predicted"/>
<dbReference type="Proteomes" id="UP000837801">
    <property type="component" value="Unassembled WGS sequence"/>
</dbReference>
<gene>
    <name evidence="2" type="ORF">CLIB1423_08S03070</name>
</gene>
<feature type="compositionally biased region" description="Polar residues" evidence="1">
    <location>
        <begin position="58"/>
        <end position="70"/>
    </location>
</feature>
<feature type="region of interest" description="Disordered" evidence="1">
    <location>
        <begin position="26"/>
        <end position="75"/>
    </location>
</feature>